<evidence type="ECO:0008006" key="13">
    <source>
        <dbReference type="Google" id="ProtNLM"/>
    </source>
</evidence>
<evidence type="ECO:0000256" key="5">
    <source>
        <dbReference type="ARBA" id="ARBA00023242"/>
    </source>
</evidence>
<comment type="similarity">
    <text evidence="6">Belongs to the XRCC4-XLF family. XRCC4 subfamily.</text>
</comment>
<evidence type="ECO:0000256" key="3">
    <source>
        <dbReference type="ARBA" id="ARBA00023172"/>
    </source>
</evidence>
<dbReference type="Pfam" id="PF21925">
    <property type="entry name" value="XRCC4_C"/>
    <property type="match status" value="1"/>
</dbReference>
<dbReference type="Gene3D" id="1.20.5.370">
    <property type="match status" value="1"/>
</dbReference>
<feature type="compositionally biased region" description="Basic and acidic residues" evidence="7">
    <location>
        <begin position="272"/>
        <end position="290"/>
    </location>
</feature>
<evidence type="ECO:0000313" key="11">
    <source>
        <dbReference type="EMBL" id="KAJ8401931.1"/>
    </source>
</evidence>
<evidence type="ECO:0000259" key="8">
    <source>
        <dbReference type="Pfam" id="PF06632"/>
    </source>
</evidence>
<organism evidence="11 12">
    <name type="scientific">Aldrovandia affinis</name>
    <dbReference type="NCBI Taxonomy" id="143900"/>
    <lineage>
        <taxon>Eukaryota</taxon>
        <taxon>Metazoa</taxon>
        <taxon>Chordata</taxon>
        <taxon>Craniata</taxon>
        <taxon>Vertebrata</taxon>
        <taxon>Euteleostomi</taxon>
        <taxon>Actinopterygii</taxon>
        <taxon>Neopterygii</taxon>
        <taxon>Teleostei</taxon>
        <taxon>Notacanthiformes</taxon>
        <taxon>Halosauridae</taxon>
        <taxon>Aldrovandia</taxon>
    </lineage>
</organism>
<feature type="region of interest" description="Disordered" evidence="7">
    <location>
        <begin position="258"/>
        <end position="295"/>
    </location>
</feature>
<feature type="region of interest" description="Disordered" evidence="7">
    <location>
        <begin position="208"/>
        <end position="244"/>
    </location>
</feature>
<dbReference type="GO" id="GO:0010165">
    <property type="term" value="P:response to X-ray"/>
    <property type="evidence" value="ECO:0007669"/>
    <property type="project" value="TreeGrafter"/>
</dbReference>
<sequence length="316" mass="35730">MKRALSRNKTGTTCILRLWICASRMNVSVRKISVSSELGRTFFLKVDWAEDLGRGFAVVLCDGVSAWDGNVSEGDVTRRGYAFHLSPDSACSGVLRLSYEKVQKDISFSLGSMELRTVLEPSEVIKELIGHGLERSTKLQASNRHLQEENQRLRQDQEHMTAEMERYAHGKEALEKELYTRFVQVLNEKKAKIRGLLEKIRQLQEDLEEKEQREQGAAPTGPGSVGKRRAQRAPVRELPAHSSIEDSLTDIIDVAPCRKRRQRHLQGPESQEVQKKESKEPTRSKEETKRKAVRRSAAIAAIATASTEADDLFDDF</sequence>
<dbReference type="PANTHER" id="PTHR28559">
    <property type="entry name" value="DNA REPAIR PROTEIN XRCC4"/>
    <property type="match status" value="1"/>
</dbReference>
<dbReference type="AlphaFoldDB" id="A0AAD7SI85"/>
<name>A0AAD7SI85_9TELE</name>
<dbReference type="InterPro" id="IPR009089">
    <property type="entry name" value="XRCC4_N_sf"/>
</dbReference>
<keyword evidence="3" id="KW-0233">DNA recombination</keyword>
<dbReference type="InterPro" id="IPR014751">
    <property type="entry name" value="XRCC4-like_C"/>
</dbReference>
<dbReference type="InterPro" id="IPR010585">
    <property type="entry name" value="DNA_repair_prot_XRCC4"/>
</dbReference>
<dbReference type="GO" id="GO:0033152">
    <property type="term" value="P:immunoglobulin V(D)J recombination"/>
    <property type="evidence" value="ECO:0007669"/>
    <property type="project" value="TreeGrafter"/>
</dbReference>
<keyword evidence="2" id="KW-0227">DNA damage</keyword>
<keyword evidence="4" id="KW-0234">DNA repair</keyword>
<dbReference type="Pfam" id="PF06632">
    <property type="entry name" value="XRCC4"/>
    <property type="match status" value="1"/>
</dbReference>
<comment type="subcellular location">
    <subcellularLocation>
        <location evidence="1">Nucleus</location>
    </subcellularLocation>
</comment>
<dbReference type="SUPFAM" id="SSF58022">
    <property type="entry name" value="XRCC4, C-terminal oligomerization domain"/>
    <property type="match status" value="1"/>
</dbReference>
<dbReference type="InterPro" id="IPR053963">
    <property type="entry name" value="XRCC4_C"/>
</dbReference>
<dbReference type="GO" id="GO:0005958">
    <property type="term" value="C:DNA-dependent protein kinase-DNA ligase 4 complex"/>
    <property type="evidence" value="ECO:0007669"/>
    <property type="project" value="TreeGrafter"/>
</dbReference>
<comment type="caution">
    <text evidence="11">The sequence shown here is derived from an EMBL/GenBank/DDBJ whole genome shotgun (WGS) entry which is preliminary data.</text>
</comment>
<feature type="domain" description="XRCC4 C-terminal" evidence="10">
    <location>
        <begin position="233"/>
        <end position="314"/>
    </location>
</feature>
<protein>
    <recommendedName>
        <fullName evidence="13">DNA repair protein XRCC4</fullName>
    </recommendedName>
</protein>
<dbReference type="PANTHER" id="PTHR28559:SF1">
    <property type="entry name" value="DNA REPAIR PROTEIN XRCC4"/>
    <property type="match status" value="1"/>
</dbReference>
<evidence type="ECO:0000256" key="7">
    <source>
        <dbReference type="SAM" id="MobiDB-lite"/>
    </source>
</evidence>
<gene>
    <name evidence="11" type="ORF">AAFF_G00375120</name>
</gene>
<dbReference type="Gene3D" id="2.170.210.10">
    <property type="entry name" value="DNA double-strand break repair and VJ recombination XRCC4, N-terminal"/>
    <property type="match status" value="2"/>
</dbReference>
<dbReference type="GO" id="GO:0006303">
    <property type="term" value="P:double-strand break repair via nonhomologous end joining"/>
    <property type="evidence" value="ECO:0007669"/>
    <property type="project" value="TreeGrafter"/>
</dbReference>
<dbReference type="Proteomes" id="UP001221898">
    <property type="component" value="Unassembled WGS sequence"/>
</dbReference>
<dbReference type="InterPro" id="IPR053961">
    <property type="entry name" value="XRCC4_N"/>
</dbReference>
<evidence type="ECO:0000313" key="12">
    <source>
        <dbReference type="Proteomes" id="UP001221898"/>
    </source>
</evidence>
<keyword evidence="5" id="KW-0539">Nucleus</keyword>
<reference evidence="11" key="1">
    <citation type="journal article" date="2023" name="Science">
        <title>Genome structures resolve the early diversification of teleost fishes.</title>
        <authorList>
            <person name="Parey E."/>
            <person name="Louis A."/>
            <person name="Montfort J."/>
            <person name="Bouchez O."/>
            <person name="Roques C."/>
            <person name="Iampietro C."/>
            <person name="Lluch J."/>
            <person name="Castinel A."/>
            <person name="Donnadieu C."/>
            <person name="Desvignes T."/>
            <person name="Floi Bucao C."/>
            <person name="Jouanno E."/>
            <person name="Wen M."/>
            <person name="Mejri S."/>
            <person name="Dirks R."/>
            <person name="Jansen H."/>
            <person name="Henkel C."/>
            <person name="Chen W.J."/>
            <person name="Zahm M."/>
            <person name="Cabau C."/>
            <person name="Klopp C."/>
            <person name="Thompson A.W."/>
            <person name="Robinson-Rechavi M."/>
            <person name="Braasch I."/>
            <person name="Lecointre G."/>
            <person name="Bobe J."/>
            <person name="Postlethwait J.H."/>
            <person name="Berthelot C."/>
            <person name="Roest Crollius H."/>
            <person name="Guiguen Y."/>
        </authorList>
    </citation>
    <scope>NUCLEOTIDE SEQUENCE</scope>
    <source>
        <strain evidence="11">NC1722</strain>
    </source>
</reference>
<feature type="domain" description="XRCC4 N-terminal" evidence="8">
    <location>
        <begin position="41"/>
        <end position="79"/>
    </location>
</feature>
<evidence type="ECO:0000256" key="1">
    <source>
        <dbReference type="ARBA" id="ARBA00004123"/>
    </source>
</evidence>
<feature type="domain" description="XRCC4 coiled-coil" evidence="9">
    <location>
        <begin position="120"/>
        <end position="196"/>
    </location>
</feature>
<dbReference type="InterPro" id="IPR053962">
    <property type="entry name" value="XRCC4_CC"/>
</dbReference>
<dbReference type="GO" id="GO:0003677">
    <property type="term" value="F:DNA binding"/>
    <property type="evidence" value="ECO:0007669"/>
    <property type="project" value="InterPro"/>
</dbReference>
<dbReference type="Pfam" id="PF21924">
    <property type="entry name" value="XRCC4_CC"/>
    <property type="match status" value="1"/>
</dbReference>
<dbReference type="EMBL" id="JAINUG010000067">
    <property type="protein sequence ID" value="KAJ8401931.1"/>
    <property type="molecule type" value="Genomic_DNA"/>
</dbReference>
<accession>A0AAD7SI85</accession>
<evidence type="ECO:0000256" key="2">
    <source>
        <dbReference type="ARBA" id="ARBA00022763"/>
    </source>
</evidence>
<evidence type="ECO:0000259" key="9">
    <source>
        <dbReference type="Pfam" id="PF21924"/>
    </source>
</evidence>
<dbReference type="GO" id="GO:0032807">
    <property type="term" value="C:DNA ligase IV complex"/>
    <property type="evidence" value="ECO:0007669"/>
    <property type="project" value="TreeGrafter"/>
</dbReference>
<evidence type="ECO:0000256" key="4">
    <source>
        <dbReference type="ARBA" id="ARBA00023204"/>
    </source>
</evidence>
<dbReference type="InterPro" id="IPR038051">
    <property type="entry name" value="XRCC4-like_N_sf"/>
</dbReference>
<keyword evidence="12" id="KW-1185">Reference proteome</keyword>
<evidence type="ECO:0000259" key="10">
    <source>
        <dbReference type="Pfam" id="PF21925"/>
    </source>
</evidence>
<proteinExistence type="inferred from homology"/>
<dbReference type="SUPFAM" id="SSF50809">
    <property type="entry name" value="XRCC4, N-terminal domain"/>
    <property type="match status" value="1"/>
</dbReference>
<evidence type="ECO:0000256" key="6">
    <source>
        <dbReference type="ARBA" id="ARBA00025728"/>
    </source>
</evidence>